<name>A0A6G1LZ27_ORBOL</name>
<dbReference type="EMBL" id="WIPF01000006">
    <property type="protein sequence ID" value="KAF3230881.1"/>
    <property type="molecule type" value="Genomic_DNA"/>
</dbReference>
<accession>A0A6G1LZ27</accession>
<evidence type="ECO:0000313" key="2">
    <source>
        <dbReference type="EMBL" id="KAF3230881.1"/>
    </source>
</evidence>
<reference evidence="2 3" key="1">
    <citation type="submission" date="2019-06" db="EMBL/GenBank/DDBJ databases">
        <authorList>
            <person name="Palmer J.M."/>
        </authorList>
    </citation>
    <scope>NUCLEOTIDE SEQUENCE [LARGE SCALE GENOMIC DNA]</scope>
    <source>
        <strain evidence="2 3">TWF191</strain>
    </source>
</reference>
<dbReference type="Proteomes" id="UP000483672">
    <property type="component" value="Unassembled WGS sequence"/>
</dbReference>
<feature type="compositionally biased region" description="Basic residues" evidence="1">
    <location>
        <begin position="436"/>
        <end position="456"/>
    </location>
</feature>
<gene>
    <name evidence="2" type="ORF">TWF191_008722</name>
</gene>
<feature type="region of interest" description="Disordered" evidence="1">
    <location>
        <begin position="388"/>
        <end position="469"/>
    </location>
</feature>
<sequence length="496" mass="57427">MTSIPTTPTFHGDTSPQSTLSDISMSSPTLQNAHHSPSRQLLLHNHRQITPDAPPQETPNDEHDYDYYNYYYNDTPATRTVLNHPHLLHRILSNIYDAPSDYQKPSHLIPYDENPETYSLGKLYDLQWVSRYWQEVIYSLNILPFTNPRDTQIAVLNTGDTHRLHIPFLTWLGSKMKEFADHPTVPNTDFSTLQQLVEKATMPTDGFSSTDFISNPPVSKIWLGFQADFHPPFTSESFKNPDTKKRKAVGCPIGPLLSTVEYSFKIRDRKGRKNDRIMEDAFIISNRLGVTISDVLNHILGVLAGYYRIKHTYMLWMIEIGFPAGSKEVLNRELVLKKRLSKTLFEVCNRSARIFLVDSRLEIKNEHRVDYKPPQDFDPFFDLTAQKKRKQDNSFIQPETLKLSMLRSKTKQNDEETDEEEEQEEQEEKPEEVKPPKKKSVRKRTGKTVRGGKRKGKEPCTEPGTPKEKYIKMEIDYIVHSQVEGNGLMEEDQHEF</sequence>
<evidence type="ECO:0000313" key="3">
    <source>
        <dbReference type="Proteomes" id="UP000483672"/>
    </source>
</evidence>
<feature type="region of interest" description="Disordered" evidence="1">
    <location>
        <begin position="1"/>
        <end position="38"/>
    </location>
</feature>
<dbReference type="AlphaFoldDB" id="A0A6G1LZ27"/>
<organism evidence="2 3">
    <name type="scientific">Orbilia oligospora</name>
    <name type="common">Nematode-trapping fungus</name>
    <name type="synonym">Arthrobotrys oligospora</name>
    <dbReference type="NCBI Taxonomy" id="2813651"/>
    <lineage>
        <taxon>Eukaryota</taxon>
        <taxon>Fungi</taxon>
        <taxon>Dikarya</taxon>
        <taxon>Ascomycota</taxon>
        <taxon>Pezizomycotina</taxon>
        <taxon>Orbiliomycetes</taxon>
        <taxon>Orbiliales</taxon>
        <taxon>Orbiliaceae</taxon>
        <taxon>Orbilia</taxon>
    </lineage>
</organism>
<feature type="compositionally biased region" description="Basic and acidic residues" evidence="1">
    <location>
        <begin position="457"/>
        <end position="469"/>
    </location>
</feature>
<comment type="caution">
    <text evidence="2">The sequence shown here is derived from an EMBL/GenBank/DDBJ whole genome shotgun (WGS) entry which is preliminary data.</text>
</comment>
<evidence type="ECO:0000256" key="1">
    <source>
        <dbReference type="SAM" id="MobiDB-lite"/>
    </source>
</evidence>
<protein>
    <submittedName>
        <fullName evidence="2">Uncharacterized protein</fullName>
    </submittedName>
</protein>
<feature type="compositionally biased region" description="Acidic residues" evidence="1">
    <location>
        <begin position="415"/>
        <end position="430"/>
    </location>
</feature>
<proteinExistence type="predicted"/>